<gene>
    <name evidence="1" type="ORF">DEBURN_LOCUS9483</name>
</gene>
<reference evidence="1" key="1">
    <citation type="submission" date="2021-06" db="EMBL/GenBank/DDBJ databases">
        <authorList>
            <person name="Kallberg Y."/>
            <person name="Tangrot J."/>
            <person name="Rosling A."/>
        </authorList>
    </citation>
    <scope>NUCLEOTIDE SEQUENCE</scope>
    <source>
        <strain evidence="1">AZ414A</strain>
    </source>
</reference>
<dbReference type="EMBL" id="CAJVPK010001855">
    <property type="protein sequence ID" value="CAG8600264.1"/>
    <property type="molecule type" value="Genomic_DNA"/>
</dbReference>
<protein>
    <submittedName>
        <fullName evidence="1">9336_t:CDS:1</fullName>
    </submittedName>
</protein>
<comment type="caution">
    <text evidence="1">The sequence shown here is derived from an EMBL/GenBank/DDBJ whole genome shotgun (WGS) entry which is preliminary data.</text>
</comment>
<feature type="non-terminal residue" evidence="1">
    <location>
        <position position="75"/>
    </location>
</feature>
<dbReference type="AlphaFoldDB" id="A0A9N9CH74"/>
<organism evidence="1 2">
    <name type="scientific">Diversispora eburnea</name>
    <dbReference type="NCBI Taxonomy" id="1213867"/>
    <lineage>
        <taxon>Eukaryota</taxon>
        <taxon>Fungi</taxon>
        <taxon>Fungi incertae sedis</taxon>
        <taxon>Mucoromycota</taxon>
        <taxon>Glomeromycotina</taxon>
        <taxon>Glomeromycetes</taxon>
        <taxon>Diversisporales</taxon>
        <taxon>Diversisporaceae</taxon>
        <taxon>Diversispora</taxon>
    </lineage>
</organism>
<sequence>TTQFYDHLSHHLEKDSTQLNRLMLKDSEWQFLKELIEIFKSFDDLNDVDYTINESDEYIGDEYIGDEYIEDDFGK</sequence>
<dbReference type="Proteomes" id="UP000789706">
    <property type="component" value="Unassembled WGS sequence"/>
</dbReference>
<evidence type="ECO:0000313" key="2">
    <source>
        <dbReference type="Proteomes" id="UP000789706"/>
    </source>
</evidence>
<name>A0A9N9CH74_9GLOM</name>
<keyword evidence="2" id="KW-1185">Reference proteome</keyword>
<accession>A0A9N9CH74</accession>
<evidence type="ECO:0000313" key="1">
    <source>
        <dbReference type="EMBL" id="CAG8600264.1"/>
    </source>
</evidence>
<proteinExistence type="predicted"/>